<keyword evidence="3" id="KW-1185">Reference proteome</keyword>
<dbReference type="RefSeq" id="WP_068532411.1">
    <property type="nucleotide sequence ID" value="NZ_LVJH01000017.1"/>
</dbReference>
<gene>
    <name evidence="2" type="ORF">PGLA_10815</name>
</gene>
<dbReference type="OrthoDB" id="2874105at2"/>
<evidence type="ECO:0000313" key="3">
    <source>
        <dbReference type="Proteomes" id="UP000076967"/>
    </source>
</evidence>
<dbReference type="STRING" id="494026.PGLA_10815"/>
<feature type="domain" description="DUF8042" evidence="1">
    <location>
        <begin position="1"/>
        <end position="118"/>
    </location>
</feature>
<protein>
    <recommendedName>
        <fullName evidence="1">DUF8042 domain-containing protein</fullName>
    </recommendedName>
</protein>
<reference evidence="2 3" key="1">
    <citation type="submission" date="2016-03" db="EMBL/GenBank/DDBJ databases">
        <title>Draft genome sequence of Paenibacillus glacialis DSM 22343.</title>
        <authorList>
            <person name="Shin S.-K."/>
            <person name="Yi H."/>
        </authorList>
    </citation>
    <scope>NUCLEOTIDE SEQUENCE [LARGE SCALE GENOMIC DNA]</scope>
    <source>
        <strain evidence="2 3">DSM 22343</strain>
    </source>
</reference>
<accession>A0A168L696</accession>
<organism evidence="2 3">
    <name type="scientific">Paenibacillus glacialis</name>
    <dbReference type="NCBI Taxonomy" id="494026"/>
    <lineage>
        <taxon>Bacteria</taxon>
        <taxon>Bacillati</taxon>
        <taxon>Bacillota</taxon>
        <taxon>Bacilli</taxon>
        <taxon>Bacillales</taxon>
        <taxon>Paenibacillaceae</taxon>
        <taxon>Paenibacillus</taxon>
    </lineage>
</organism>
<name>A0A168L696_9BACL</name>
<evidence type="ECO:0000259" key="1">
    <source>
        <dbReference type="Pfam" id="PF26154"/>
    </source>
</evidence>
<dbReference type="AlphaFoldDB" id="A0A168L696"/>
<dbReference type="Pfam" id="PF26154">
    <property type="entry name" value="DUF8042"/>
    <property type="match status" value="1"/>
</dbReference>
<proteinExistence type="predicted"/>
<dbReference type="Proteomes" id="UP000076967">
    <property type="component" value="Unassembled WGS sequence"/>
</dbReference>
<sequence length="122" mass="14202">MEEYLEVMRRTVELAETCMDGLHHIHIRLNEGLMEDTLYLLEDIVCGFCQITDSIQVLEFFFLDNEPLDMTTKVEMALHDILSAYEHHDINLASYSLSSLLLPSFQSWNNGIMRTFHPHILS</sequence>
<dbReference type="InterPro" id="IPR058355">
    <property type="entry name" value="DUF8042"/>
</dbReference>
<comment type="caution">
    <text evidence="2">The sequence shown here is derived from an EMBL/GenBank/DDBJ whole genome shotgun (WGS) entry which is preliminary data.</text>
</comment>
<dbReference type="EMBL" id="LVJH01000017">
    <property type="protein sequence ID" value="OAB42939.1"/>
    <property type="molecule type" value="Genomic_DNA"/>
</dbReference>
<evidence type="ECO:0000313" key="2">
    <source>
        <dbReference type="EMBL" id="OAB42939.1"/>
    </source>
</evidence>